<reference evidence="2 3" key="1">
    <citation type="journal article" date="2010" name="Proc. Natl. Acad. Sci. U.S.A.">
        <title>Insights into evolution of multicellular fungi from the assembled chromosomes of the mushroom Coprinopsis cinerea (Coprinus cinereus).</title>
        <authorList>
            <person name="Stajich J.E."/>
            <person name="Wilke S.K."/>
            <person name="Ahren D."/>
            <person name="Au C.H."/>
            <person name="Birren B.W."/>
            <person name="Borodovsky M."/>
            <person name="Burns C."/>
            <person name="Canback B."/>
            <person name="Casselton L.A."/>
            <person name="Cheng C.K."/>
            <person name="Deng J."/>
            <person name="Dietrich F.S."/>
            <person name="Fargo D.C."/>
            <person name="Farman M.L."/>
            <person name="Gathman A.C."/>
            <person name="Goldberg J."/>
            <person name="Guigo R."/>
            <person name="Hoegger P.J."/>
            <person name="Hooker J.B."/>
            <person name="Huggins A."/>
            <person name="James T.Y."/>
            <person name="Kamada T."/>
            <person name="Kilaru S."/>
            <person name="Kodira C."/>
            <person name="Kues U."/>
            <person name="Kupfer D."/>
            <person name="Kwan H.S."/>
            <person name="Lomsadze A."/>
            <person name="Li W."/>
            <person name="Lilly W.W."/>
            <person name="Ma L.J."/>
            <person name="Mackey A.J."/>
            <person name="Manning G."/>
            <person name="Martin F."/>
            <person name="Muraguchi H."/>
            <person name="Natvig D.O."/>
            <person name="Palmerini H."/>
            <person name="Ramesh M.A."/>
            <person name="Rehmeyer C.J."/>
            <person name="Roe B.A."/>
            <person name="Shenoy N."/>
            <person name="Stanke M."/>
            <person name="Ter-Hovhannisyan V."/>
            <person name="Tunlid A."/>
            <person name="Velagapudi R."/>
            <person name="Vision T.J."/>
            <person name="Zeng Q."/>
            <person name="Zolan M.E."/>
            <person name="Pukkila P.J."/>
        </authorList>
    </citation>
    <scope>NUCLEOTIDE SEQUENCE [LARGE SCALE GENOMIC DNA]</scope>
    <source>
        <strain evidence="3">Okayama-7 / 130 / ATCC MYA-4618 / FGSC 9003</strain>
    </source>
</reference>
<dbReference type="STRING" id="240176.D6RKQ0"/>
<dbReference type="AlphaFoldDB" id="D6RKQ0"/>
<protein>
    <recommendedName>
        <fullName evidence="1">Argonaute linker 1 domain-containing protein</fullName>
    </recommendedName>
</protein>
<dbReference type="HOGENOM" id="CLU_1415085_0_0_1"/>
<evidence type="ECO:0000313" key="3">
    <source>
        <dbReference type="Proteomes" id="UP000001861"/>
    </source>
</evidence>
<dbReference type="InterPro" id="IPR014811">
    <property type="entry name" value="ArgoL1"/>
</dbReference>
<dbReference type="VEuPathDB" id="FungiDB:CC1G_13942"/>
<dbReference type="GeneID" id="9378895"/>
<proteinExistence type="predicted"/>
<name>D6RKQ0_COPC7</name>
<dbReference type="EMBL" id="AACS02000002">
    <property type="protein sequence ID" value="EFI28408.1"/>
    <property type="molecule type" value="Genomic_DNA"/>
</dbReference>
<dbReference type="OrthoDB" id="10252740at2759"/>
<sequence length="192" mass="21544">MLTADVPEFEPNFKGKAIAKKQQYIHHLEHVVCPDVFTRRFLYDGSKIGYAHPDVAQRLGPNKTFFVALRSNTQFDPSAWKSEGKTSCIKITFSATSGVEILPTHAAAIRGPDRELHTNLLQLLVRQGSNNIHPNNGKAYFPPFSRGEDLKILPNGIEIRRGIFHSVRPTMEKMIVTIDTVASLLYVNPSFN</sequence>
<organism evidence="2 3">
    <name type="scientific">Coprinopsis cinerea (strain Okayama-7 / 130 / ATCC MYA-4618 / FGSC 9003)</name>
    <name type="common">Inky cap fungus</name>
    <name type="synonym">Hormographiella aspergillata</name>
    <dbReference type="NCBI Taxonomy" id="240176"/>
    <lineage>
        <taxon>Eukaryota</taxon>
        <taxon>Fungi</taxon>
        <taxon>Dikarya</taxon>
        <taxon>Basidiomycota</taxon>
        <taxon>Agaricomycotina</taxon>
        <taxon>Agaricomycetes</taxon>
        <taxon>Agaricomycetidae</taxon>
        <taxon>Agaricales</taxon>
        <taxon>Agaricineae</taxon>
        <taxon>Psathyrellaceae</taxon>
        <taxon>Coprinopsis</taxon>
    </lineage>
</organism>
<feature type="domain" description="Argonaute linker 1" evidence="1">
    <location>
        <begin position="137"/>
        <end position="184"/>
    </location>
</feature>
<evidence type="ECO:0000259" key="1">
    <source>
        <dbReference type="Pfam" id="PF08699"/>
    </source>
</evidence>
<evidence type="ECO:0000313" key="2">
    <source>
        <dbReference type="EMBL" id="EFI28408.1"/>
    </source>
</evidence>
<dbReference type="Proteomes" id="UP000001861">
    <property type="component" value="Unassembled WGS sequence"/>
</dbReference>
<dbReference type="Pfam" id="PF08699">
    <property type="entry name" value="ArgoL1"/>
    <property type="match status" value="1"/>
</dbReference>
<dbReference type="KEGG" id="cci:CC1G_13942"/>
<gene>
    <name evidence="2" type="ORF">CC1G_13942</name>
</gene>
<accession>D6RKQ0</accession>
<keyword evidence="3" id="KW-1185">Reference proteome</keyword>
<dbReference type="InParanoid" id="D6RKQ0"/>
<dbReference type="RefSeq" id="XP_002911902.1">
    <property type="nucleotide sequence ID" value="XM_002911856.1"/>
</dbReference>
<comment type="caution">
    <text evidence="2">The sequence shown here is derived from an EMBL/GenBank/DDBJ whole genome shotgun (WGS) entry which is preliminary data.</text>
</comment>